<gene>
    <name evidence="1" type="ORF">K678_00180</name>
</gene>
<organism evidence="1 2">
    <name type="scientific">Magnetospirillum fulvum MGU-K5</name>
    <dbReference type="NCBI Taxonomy" id="1316936"/>
    <lineage>
        <taxon>Bacteria</taxon>
        <taxon>Pseudomonadati</taxon>
        <taxon>Pseudomonadota</taxon>
        <taxon>Alphaproteobacteria</taxon>
        <taxon>Rhodospirillales</taxon>
        <taxon>Rhodospirillaceae</taxon>
        <taxon>Magnetospirillum</taxon>
    </lineage>
</organism>
<reference evidence="1 2" key="1">
    <citation type="submission" date="2013-04" db="EMBL/GenBank/DDBJ databases">
        <authorList>
            <person name="Kuznetsov B."/>
            <person name="Ivanovsky R."/>
        </authorList>
    </citation>
    <scope>NUCLEOTIDE SEQUENCE [LARGE SCALE GENOMIC DNA]</scope>
    <source>
        <strain evidence="1 2">MGU-K5</strain>
    </source>
</reference>
<proteinExistence type="predicted"/>
<evidence type="ECO:0000313" key="2">
    <source>
        <dbReference type="Proteomes" id="UP000015350"/>
    </source>
</evidence>
<dbReference type="EMBL" id="AQPH01000001">
    <property type="protein sequence ID" value="EPY03481.1"/>
    <property type="molecule type" value="Genomic_DNA"/>
</dbReference>
<dbReference type="OrthoDB" id="5461292at2"/>
<comment type="caution">
    <text evidence="1">The sequence shown here is derived from an EMBL/GenBank/DDBJ whole genome shotgun (WGS) entry which is preliminary data.</text>
</comment>
<dbReference type="Proteomes" id="UP000015350">
    <property type="component" value="Unassembled WGS sequence"/>
</dbReference>
<sequence length="529" mass="54488">MTVSSTASAVTYAANGSTTVWPFAFPILAESDAQVIITDASGLETVVSSAAYTITGIGAAAGGSITYPKTGTPIASGNRLTIRRNTAITQPVDLGPGAFYAEVHEGAFDRLTLVAQELKEQIDRTPKVPIGSGDDPDGLIAAIQSAAVSTAADAASTAARAAEAVNAAAAAAASAASIDFTLDPDPTLGTNSDVKVPSQKAVKAYVDTTASSALDPMRGQIALTNLRLMLNSAITSGALVQGHQWELASDEWSASTGQTWVAASPNYYTNMPTGYGRVATATPSLPYAPHAGVAANINDNNIGTTVEIRPGDLSGKPTSQRILGKLDFGEVIYLTKAEVKQFKLNWTPGVPSAWAYRFYTSTDGSTWAPFGSSSYNPSPQTATDYSVTGTVACRYLALVWLGDGQVSTSGAIYADINGYTDPSPVNMTLVSDVVSVASAPAYASAYALYHDDSGAAVLGTDLTAEISRDGGASWTAAAIAVLAAYDGTYALIRARAALAAQPVGTSLVARIKTLNLKAQRIAAPALYAE</sequence>
<name>S9TMH9_MAGFU</name>
<evidence type="ECO:0000313" key="1">
    <source>
        <dbReference type="EMBL" id="EPY03481.1"/>
    </source>
</evidence>
<dbReference type="STRING" id="1316936.K678_00180"/>
<dbReference type="PATRIC" id="fig|1316936.3.peg.38"/>
<dbReference type="AlphaFoldDB" id="S9TMH9"/>
<accession>S9TMH9</accession>
<dbReference type="Gene3D" id="2.60.120.260">
    <property type="entry name" value="Galactose-binding domain-like"/>
    <property type="match status" value="1"/>
</dbReference>
<dbReference type="RefSeq" id="WP_021130427.1">
    <property type="nucleotide sequence ID" value="NZ_AQPH01000001.1"/>
</dbReference>
<protein>
    <submittedName>
        <fullName evidence="1">PRY3 protein</fullName>
    </submittedName>
</protein>